<evidence type="ECO:0000256" key="4">
    <source>
        <dbReference type="ARBA" id="ARBA00029754"/>
    </source>
</evidence>
<dbReference type="CDD" id="cd01668">
    <property type="entry name" value="TGS_RSH"/>
    <property type="match status" value="1"/>
</dbReference>
<evidence type="ECO:0000256" key="1">
    <source>
        <dbReference type="ARBA" id="ARBA00013251"/>
    </source>
</evidence>
<dbReference type="InterPro" id="IPR045865">
    <property type="entry name" value="ACT-like_dom_sf"/>
</dbReference>
<dbReference type="PROSITE" id="PS51831">
    <property type="entry name" value="HD"/>
    <property type="match status" value="1"/>
</dbReference>
<keyword evidence="3" id="KW-0547">Nucleotide-binding</keyword>
<evidence type="ECO:0000313" key="12">
    <source>
        <dbReference type="Proteomes" id="UP000509443"/>
    </source>
</evidence>
<evidence type="ECO:0000256" key="3">
    <source>
        <dbReference type="ARBA" id="ARBA00023134"/>
    </source>
</evidence>
<dbReference type="SMART" id="SM00954">
    <property type="entry name" value="RelA_SpoT"/>
    <property type="match status" value="1"/>
</dbReference>
<dbReference type="CDD" id="cd05399">
    <property type="entry name" value="NT_Rel-Spo_like"/>
    <property type="match status" value="1"/>
</dbReference>
<dbReference type="Gene3D" id="3.30.70.260">
    <property type="match status" value="1"/>
</dbReference>
<feature type="domain" description="HD" evidence="9">
    <location>
        <begin position="45"/>
        <end position="144"/>
    </location>
</feature>
<sequence>MMRQCELVWRVQRYKSDVDEALLNKAYDYAMRKHSHQKRASGDLYFSHPLEVAAILTDMRLDEATIAVALLHDTIEDTSATRAEIDQLFGSEIGKLVEGLTKLNKLDLVSKKAVQAENLRKLLIAISDDVRVLLVKLADRLHNMRTLGVMRDDKRRRIAEETMDIYAPLAGRMGMQDMREELEDLSFFYLNPEGYRTITNRLSELSKRNRDLLSTIENELTKLFFEHGIKADVKSRQKKSYSVFRKMESKALSFEQLSDIFGFRVIVETVNDCYRALGVIHTMWPMVPGRFKDYISIPKQNDYRSIHTTIVGPSRQRVELQIRTAAMDEIAEYGVAAHSIYKDQGSNYSASRLSNETNAYAWLRQTIQSLSDGDNPEEFLEHTKLELFQDQVFCFTPKGRLIAFPKGATPIDFAYAVHTDIGDSCVGVKINGRIMPLITKLKNGDEVDIIRSQAQVPPAAWEFLVVTGKARSAIRRATRAAVRKQYSGLGYRILERSFEYMGKQFSKDIVKQVLPRLARKDVEDVLAAVGRGELLSADVMKAVYPDYQDHRIVQKSTFKSGEEGWFNIENAQGMIFKVPENEKEATMVKHQSKALPIRGTRGDIPVQFSPEGAVPGDRIVGIMQPGAGIVIYPIQSSALMAYDDQPERWIDVRWDIDAQMSERFPARINILAVNNPGSLAEITQVISANDANIQNLSFVHIAPDFTEIMIDLEVWDLKHLNRIFSQLKEAGSVSAVRRVHG</sequence>
<gene>
    <name evidence="11" type="ORF">HWV54_05980</name>
</gene>
<dbReference type="Gene3D" id="3.10.20.30">
    <property type="match status" value="1"/>
</dbReference>
<dbReference type="InterPro" id="IPR004095">
    <property type="entry name" value="TGS"/>
</dbReference>
<dbReference type="CDD" id="cd00077">
    <property type="entry name" value="HDc"/>
    <property type="match status" value="1"/>
</dbReference>
<dbReference type="PROSITE" id="PS51671">
    <property type="entry name" value="ACT"/>
    <property type="match status" value="1"/>
</dbReference>
<accession>A0ABX6QIE6</accession>
<dbReference type="InterPro" id="IPR003607">
    <property type="entry name" value="HD/PDEase_dom"/>
</dbReference>
<dbReference type="InterPro" id="IPR033655">
    <property type="entry name" value="TGS_RelA/SpoT"/>
</dbReference>
<dbReference type="SMART" id="SM00471">
    <property type="entry name" value="HDc"/>
    <property type="match status" value="1"/>
</dbReference>
<evidence type="ECO:0000259" key="8">
    <source>
        <dbReference type="PROSITE" id="PS51671"/>
    </source>
</evidence>
<protein>
    <recommendedName>
        <fullName evidence="2">GTP pyrophosphokinase rsh</fullName>
        <ecNumber evidence="1">2.7.6.5</ecNumber>
    </recommendedName>
    <alternativeName>
        <fullName evidence="5">(p)ppGpp synthase</fullName>
    </alternativeName>
    <alternativeName>
        <fullName evidence="4">ATP:GTP 3'-pyrophosphotransferase</fullName>
    </alternativeName>
</protein>
<dbReference type="Pfam" id="PF13291">
    <property type="entry name" value="ACT_4"/>
    <property type="match status" value="1"/>
</dbReference>
<comment type="function">
    <text evidence="7">In eubacteria ppGpp (guanosine 3'-diphosphate 5'-diphosphate) is a mediator of the stringent response that coordinates a variety of cellular activities in response to changes in nutritional abundance.</text>
</comment>
<feature type="domain" description="ACT" evidence="8">
    <location>
        <begin position="667"/>
        <end position="741"/>
    </location>
</feature>
<dbReference type="NCBIfam" id="TIGR00691">
    <property type="entry name" value="spoT_relA"/>
    <property type="match status" value="1"/>
</dbReference>
<dbReference type="SUPFAM" id="SSF55021">
    <property type="entry name" value="ACT-like"/>
    <property type="match status" value="1"/>
</dbReference>
<dbReference type="CDD" id="cd04876">
    <property type="entry name" value="ACT_RelA-SpoT"/>
    <property type="match status" value="1"/>
</dbReference>
<dbReference type="PROSITE" id="PS51880">
    <property type="entry name" value="TGS"/>
    <property type="match status" value="1"/>
</dbReference>
<dbReference type="EMBL" id="CP058235">
    <property type="protein sequence ID" value="QLC52398.1"/>
    <property type="molecule type" value="Genomic_DNA"/>
</dbReference>
<evidence type="ECO:0000256" key="2">
    <source>
        <dbReference type="ARBA" id="ARBA00014315"/>
    </source>
</evidence>
<dbReference type="Pfam" id="PF02824">
    <property type="entry name" value="TGS"/>
    <property type="match status" value="1"/>
</dbReference>
<dbReference type="Gene3D" id="3.30.460.10">
    <property type="entry name" value="Beta Polymerase, domain 2"/>
    <property type="match status" value="1"/>
</dbReference>
<comment type="catalytic activity">
    <reaction evidence="6">
        <text>GTP + ATP = guanosine 3'-diphosphate 5'-triphosphate + AMP</text>
        <dbReference type="Rhea" id="RHEA:22088"/>
        <dbReference type="ChEBI" id="CHEBI:30616"/>
        <dbReference type="ChEBI" id="CHEBI:37565"/>
        <dbReference type="ChEBI" id="CHEBI:142410"/>
        <dbReference type="ChEBI" id="CHEBI:456215"/>
        <dbReference type="EC" id="2.7.6.5"/>
    </reaction>
</comment>
<dbReference type="InterPro" id="IPR002912">
    <property type="entry name" value="ACT_dom"/>
</dbReference>
<dbReference type="Pfam" id="PF04607">
    <property type="entry name" value="RelA_SpoT"/>
    <property type="match status" value="1"/>
</dbReference>
<dbReference type="PANTHER" id="PTHR21262">
    <property type="entry name" value="GUANOSINE-3',5'-BIS DIPHOSPHATE 3'-PYROPHOSPHOHYDROLASE"/>
    <property type="match status" value="1"/>
</dbReference>
<dbReference type="InterPro" id="IPR043519">
    <property type="entry name" value="NT_sf"/>
</dbReference>
<evidence type="ECO:0000259" key="9">
    <source>
        <dbReference type="PROSITE" id="PS51831"/>
    </source>
</evidence>
<reference evidence="11 12" key="1">
    <citation type="submission" date="2020-06" db="EMBL/GenBank/DDBJ databases">
        <title>Complete closed genome sequence of Bartonella alsatica CIP 105477.</title>
        <authorList>
            <person name="Thibau A."/>
            <person name="Schultze T.G."/>
            <person name="Kempf V.A.J."/>
        </authorList>
    </citation>
    <scope>NUCLEOTIDE SEQUENCE [LARGE SCALE GENOMIC DNA]</scope>
    <source>
        <strain evidence="11 12">CIP 105477</strain>
    </source>
</reference>
<dbReference type="InterPro" id="IPR006674">
    <property type="entry name" value="HD_domain"/>
</dbReference>
<evidence type="ECO:0000259" key="10">
    <source>
        <dbReference type="PROSITE" id="PS51880"/>
    </source>
</evidence>
<dbReference type="Gene3D" id="1.10.3210.10">
    <property type="entry name" value="Hypothetical protein af1432"/>
    <property type="match status" value="1"/>
</dbReference>
<dbReference type="PANTHER" id="PTHR21262:SF36">
    <property type="entry name" value="BIFUNCTIONAL (P)PPGPP SYNTHASE_HYDROLASE SPOT"/>
    <property type="match status" value="1"/>
</dbReference>
<dbReference type="InterPro" id="IPR012675">
    <property type="entry name" value="Beta-grasp_dom_sf"/>
</dbReference>
<evidence type="ECO:0000256" key="6">
    <source>
        <dbReference type="ARBA" id="ARBA00048244"/>
    </source>
</evidence>
<proteinExistence type="inferred from homology"/>
<organism evidence="11 12">
    <name type="scientific">Bartonella alsatica</name>
    <dbReference type="NCBI Taxonomy" id="52764"/>
    <lineage>
        <taxon>Bacteria</taxon>
        <taxon>Pseudomonadati</taxon>
        <taxon>Pseudomonadota</taxon>
        <taxon>Alphaproteobacteria</taxon>
        <taxon>Hyphomicrobiales</taxon>
        <taxon>Bartonellaceae</taxon>
        <taxon>Bartonella</taxon>
    </lineage>
</organism>
<evidence type="ECO:0000256" key="7">
    <source>
        <dbReference type="RuleBase" id="RU003847"/>
    </source>
</evidence>
<dbReference type="Pfam" id="PF19296">
    <property type="entry name" value="RelA_AH_RIS"/>
    <property type="match status" value="1"/>
</dbReference>
<evidence type="ECO:0000313" key="11">
    <source>
        <dbReference type="EMBL" id="QLC52398.1"/>
    </source>
</evidence>
<dbReference type="InterPro" id="IPR007685">
    <property type="entry name" value="RelA_SpoT"/>
</dbReference>
<dbReference type="SUPFAM" id="SSF81301">
    <property type="entry name" value="Nucleotidyltransferase"/>
    <property type="match status" value="1"/>
</dbReference>
<dbReference type="SUPFAM" id="SSF109604">
    <property type="entry name" value="HD-domain/PDEase-like"/>
    <property type="match status" value="1"/>
</dbReference>
<dbReference type="Proteomes" id="UP000509443">
    <property type="component" value="Chromosome"/>
</dbReference>
<dbReference type="SUPFAM" id="SSF81271">
    <property type="entry name" value="TGS-like"/>
    <property type="match status" value="1"/>
</dbReference>
<dbReference type="Pfam" id="PF13328">
    <property type="entry name" value="HD_4"/>
    <property type="match status" value="1"/>
</dbReference>
<dbReference type="EC" id="2.7.6.5" evidence="1"/>
<dbReference type="InterPro" id="IPR004811">
    <property type="entry name" value="RelA/Spo_fam"/>
</dbReference>
<feature type="domain" description="TGS" evidence="10">
    <location>
        <begin position="390"/>
        <end position="451"/>
    </location>
</feature>
<keyword evidence="3" id="KW-0342">GTP-binding</keyword>
<dbReference type="InterPro" id="IPR012676">
    <property type="entry name" value="TGS-like"/>
</dbReference>
<name>A0ABX6QIE6_9HYPH</name>
<comment type="similarity">
    <text evidence="7">Belongs to the relA/spoT family.</text>
</comment>
<dbReference type="InterPro" id="IPR045600">
    <property type="entry name" value="RelA/SpoT_AH_RIS"/>
</dbReference>
<dbReference type="RefSeq" id="WP_005865720.1">
    <property type="nucleotide sequence ID" value="NZ_CACVBB010000002.1"/>
</dbReference>
<keyword evidence="12" id="KW-1185">Reference proteome</keyword>
<evidence type="ECO:0000256" key="5">
    <source>
        <dbReference type="ARBA" id="ARBA00032407"/>
    </source>
</evidence>